<keyword evidence="5 7" id="KW-1133">Transmembrane helix</keyword>
<dbReference type="HOGENOM" id="CLU_016047_1_1_0"/>
<dbReference type="CDD" id="cd06261">
    <property type="entry name" value="TM_PBP2"/>
    <property type="match status" value="1"/>
</dbReference>
<feature type="domain" description="ABC transmembrane type-1" evidence="8">
    <location>
        <begin position="81"/>
        <end position="270"/>
    </location>
</feature>
<feature type="transmembrane region" description="Helical" evidence="7">
    <location>
        <begin position="152"/>
        <end position="170"/>
    </location>
</feature>
<name>D1CEJ4_THET1</name>
<accession>D1CEJ4</accession>
<sequence>MASAIAKVSFRRISLELVITYVYLIALGIITLAPIAYMVSQAFTPEADQNQWPVRWLPEHPTVNNFQRLLADPTLPVLRWLFNSFFVSTSVMLLTLLLCSLAAYAFARLEFPGRDVIFFIILISLMIPGAVTFIPVFLLMRDLKFLDTYNALIWPAGANAFGVFMLRQYFITIPKELEEAALVDGANRFRIYWQIALPLVSPALVALGIFTFLGSWNDLFWPLVVLSERTMYTLPVGLAFLGQGNYVQQGLTMAAATLASAPVLIVYAIFQRRIVQGIALTGGLGGR</sequence>
<dbReference type="Pfam" id="PF00528">
    <property type="entry name" value="BPD_transp_1"/>
    <property type="match status" value="1"/>
</dbReference>
<feature type="transmembrane region" description="Helical" evidence="7">
    <location>
        <begin position="21"/>
        <end position="39"/>
    </location>
</feature>
<reference evidence="10" key="1">
    <citation type="journal article" date="2010" name="Stand. Genomic Sci.">
        <title>Complete genome sequence of 'Thermobaculum terrenum' type strain (YNP1).</title>
        <authorList>
            <person name="Kiss H."/>
            <person name="Cleland D."/>
            <person name="Lapidus A."/>
            <person name="Lucas S."/>
            <person name="Glavina Del Rio T."/>
            <person name="Nolan M."/>
            <person name="Tice H."/>
            <person name="Han C."/>
            <person name="Goodwin L."/>
            <person name="Pitluck S."/>
            <person name="Liolios K."/>
            <person name="Ivanova N."/>
            <person name="Mavromatis K."/>
            <person name="Ovchinnikova G."/>
            <person name="Pati A."/>
            <person name="Chen A."/>
            <person name="Palaniappan K."/>
            <person name="Land M."/>
            <person name="Hauser L."/>
            <person name="Chang Y."/>
            <person name="Jeffries C."/>
            <person name="Lu M."/>
            <person name="Brettin T."/>
            <person name="Detter J."/>
            <person name="Goker M."/>
            <person name="Tindall B."/>
            <person name="Beck B."/>
            <person name="McDermott T."/>
            <person name="Woyke T."/>
            <person name="Bristow J."/>
            <person name="Eisen J."/>
            <person name="Markowitz V."/>
            <person name="Hugenholtz P."/>
            <person name="Kyrpides N."/>
            <person name="Klenk H."/>
            <person name="Cheng J."/>
        </authorList>
    </citation>
    <scope>NUCLEOTIDE SEQUENCE [LARGE SCALE GENOMIC DNA]</scope>
    <source>
        <strain evidence="10">ATCC BAA-798 / YNP1</strain>
    </source>
</reference>
<comment type="subcellular location">
    <subcellularLocation>
        <location evidence="1 7">Cell membrane</location>
        <topology evidence="1 7">Multi-pass membrane protein</topology>
    </subcellularLocation>
</comment>
<evidence type="ECO:0000256" key="5">
    <source>
        <dbReference type="ARBA" id="ARBA00022989"/>
    </source>
</evidence>
<evidence type="ECO:0000256" key="7">
    <source>
        <dbReference type="RuleBase" id="RU363032"/>
    </source>
</evidence>
<dbReference type="RefSeq" id="WP_012874385.1">
    <property type="nucleotide sequence ID" value="NC_013525.1"/>
</dbReference>
<dbReference type="KEGG" id="ttr:Tter_0429"/>
<dbReference type="GO" id="GO:0005886">
    <property type="term" value="C:plasma membrane"/>
    <property type="evidence" value="ECO:0007669"/>
    <property type="project" value="UniProtKB-SubCell"/>
</dbReference>
<keyword evidence="3" id="KW-1003">Cell membrane</keyword>
<evidence type="ECO:0000256" key="4">
    <source>
        <dbReference type="ARBA" id="ARBA00022692"/>
    </source>
</evidence>
<gene>
    <name evidence="9" type="ordered locus">Tter_0429</name>
</gene>
<dbReference type="eggNOG" id="COG0395">
    <property type="taxonomic scope" value="Bacteria"/>
</dbReference>
<dbReference type="OrthoDB" id="9771544at2"/>
<dbReference type="Proteomes" id="UP000000323">
    <property type="component" value="Chromosome 1"/>
</dbReference>
<dbReference type="PANTHER" id="PTHR43744">
    <property type="entry name" value="ABC TRANSPORTER PERMEASE PROTEIN MG189-RELATED-RELATED"/>
    <property type="match status" value="1"/>
</dbReference>
<dbReference type="SUPFAM" id="SSF161098">
    <property type="entry name" value="MetI-like"/>
    <property type="match status" value="1"/>
</dbReference>
<evidence type="ECO:0000259" key="8">
    <source>
        <dbReference type="PROSITE" id="PS50928"/>
    </source>
</evidence>
<comment type="similarity">
    <text evidence="7">Belongs to the binding-protein-dependent transport system permease family.</text>
</comment>
<evidence type="ECO:0000256" key="2">
    <source>
        <dbReference type="ARBA" id="ARBA00022448"/>
    </source>
</evidence>
<keyword evidence="10" id="KW-1185">Reference proteome</keyword>
<evidence type="ECO:0000256" key="3">
    <source>
        <dbReference type="ARBA" id="ARBA00022475"/>
    </source>
</evidence>
<dbReference type="STRING" id="525904.Tter_0429"/>
<evidence type="ECO:0000313" key="10">
    <source>
        <dbReference type="Proteomes" id="UP000000323"/>
    </source>
</evidence>
<organism evidence="9 10">
    <name type="scientific">Thermobaculum terrenum (strain ATCC BAA-798 / CCMEE 7001 / YNP1)</name>
    <dbReference type="NCBI Taxonomy" id="525904"/>
    <lineage>
        <taxon>Bacteria</taxon>
        <taxon>Bacillati</taxon>
        <taxon>Chloroflexota</taxon>
        <taxon>Chloroflexia</taxon>
        <taxon>Candidatus Thermobaculales</taxon>
        <taxon>Candidatus Thermobaculaceae</taxon>
        <taxon>Thermobaculum</taxon>
    </lineage>
</organism>
<dbReference type="InterPro" id="IPR035906">
    <property type="entry name" value="MetI-like_sf"/>
</dbReference>
<dbReference type="InterPro" id="IPR000515">
    <property type="entry name" value="MetI-like"/>
</dbReference>
<feature type="transmembrane region" description="Helical" evidence="7">
    <location>
        <begin position="250"/>
        <end position="270"/>
    </location>
</feature>
<keyword evidence="6 7" id="KW-0472">Membrane</keyword>
<evidence type="ECO:0000256" key="1">
    <source>
        <dbReference type="ARBA" id="ARBA00004651"/>
    </source>
</evidence>
<feature type="transmembrane region" description="Helical" evidence="7">
    <location>
        <begin position="80"/>
        <end position="104"/>
    </location>
</feature>
<evidence type="ECO:0000256" key="6">
    <source>
        <dbReference type="ARBA" id="ARBA00023136"/>
    </source>
</evidence>
<proteinExistence type="inferred from homology"/>
<feature type="transmembrane region" description="Helical" evidence="7">
    <location>
        <begin position="116"/>
        <end position="140"/>
    </location>
</feature>
<keyword evidence="4 7" id="KW-0812">Transmembrane</keyword>
<dbReference type="PANTHER" id="PTHR43744:SF8">
    <property type="entry name" value="SN-GLYCEROL-3-PHOSPHATE TRANSPORT SYSTEM PERMEASE PROTEIN UGPE"/>
    <property type="match status" value="1"/>
</dbReference>
<evidence type="ECO:0000313" key="9">
    <source>
        <dbReference type="EMBL" id="ACZ41350.1"/>
    </source>
</evidence>
<dbReference type="AlphaFoldDB" id="D1CEJ4"/>
<keyword evidence="2 7" id="KW-0813">Transport</keyword>
<dbReference type="GO" id="GO:0055085">
    <property type="term" value="P:transmembrane transport"/>
    <property type="evidence" value="ECO:0007669"/>
    <property type="project" value="InterPro"/>
</dbReference>
<dbReference type="PROSITE" id="PS50928">
    <property type="entry name" value="ABC_TM1"/>
    <property type="match status" value="1"/>
</dbReference>
<protein>
    <submittedName>
        <fullName evidence="9">Binding-protein-dependent transport systems inner membrane component</fullName>
    </submittedName>
</protein>
<feature type="transmembrane region" description="Helical" evidence="7">
    <location>
        <begin position="191"/>
        <end position="213"/>
    </location>
</feature>
<dbReference type="EMBL" id="CP001825">
    <property type="protein sequence ID" value="ACZ41350.1"/>
    <property type="molecule type" value="Genomic_DNA"/>
</dbReference>
<dbReference type="Gene3D" id="1.10.3720.10">
    <property type="entry name" value="MetI-like"/>
    <property type="match status" value="1"/>
</dbReference>